<sequence>MATLHQVFPSECTLTLNVPLSIIFPHQSAPLYHIPYQSAPSQSMCPFVPP</sequence>
<protein>
    <submittedName>
        <fullName evidence="1">Uncharacterized protein</fullName>
    </submittedName>
</protein>
<name>A0ABN9CDD1_9NEOB</name>
<evidence type="ECO:0000313" key="1">
    <source>
        <dbReference type="EMBL" id="CAI9557266.1"/>
    </source>
</evidence>
<accession>A0ABN9CDD1</accession>
<proteinExistence type="predicted"/>
<keyword evidence="2" id="KW-1185">Reference proteome</keyword>
<dbReference type="Proteomes" id="UP001162483">
    <property type="component" value="Unassembled WGS sequence"/>
</dbReference>
<gene>
    <name evidence="1" type="ORF">SPARVUS_LOCUS4680451</name>
</gene>
<evidence type="ECO:0000313" key="2">
    <source>
        <dbReference type="Proteomes" id="UP001162483"/>
    </source>
</evidence>
<dbReference type="EMBL" id="CATNWA010009014">
    <property type="protein sequence ID" value="CAI9557266.1"/>
    <property type="molecule type" value="Genomic_DNA"/>
</dbReference>
<reference evidence="1" key="1">
    <citation type="submission" date="2023-05" db="EMBL/GenBank/DDBJ databases">
        <authorList>
            <person name="Stuckert A."/>
        </authorList>
    </citation>
    <scope>NUCLEOTIDE SEQUENCE</scope>
</reference>
<organism evidence="1 2">
    <name type="scientific">Staurois parvus</name>
    <dbReference type="NCBI Taxonomy" id="386267"/>
    <lineage>
        <taxon>Eukaryota</taxon>
        <taxon>Metazoa</taxon>
        <taxon>Chordata</taxon>
        <taxon>Craniata</taxon>
        <taxon>Vertebrata</taxon>
        <taxon>Euteleostomi</taxon>
        <taxon>Amphibia</taxon>
        <taxon>Batrachia</taxon>
        <taxon>Anura</taxon>
        <taxon>Neobatrachia</taxon>
        <taxon>Ranoidea</taxon>
        <taxon>Ranidae</taxon>
        <taxon>Staurois</taxon>
    </lineage>
</organism>
<comment type="caution">
    <text evidence="1">The sequence shown here is derived from an EMBL/GenBank/DDBJ whole genome shotgun (WGS) entry which is preliminary data.</text>
</comment>